<organism evidence="10 11">
    <name type="scientific">Aspergillus puulaauensis</name>
    <dbReference type="NCBI Taxonomy" id="1220207"/>
    <lineage>
        <taxon>Eukaryota</taxon>
        <taxon>Fungi</taxon>
        <taxon>Dikarya</taxon>
        <taxon>Ascomycota</taxon>
        <taxon>Pezizomycotina</taxon>
        <taxon>Eurotiomycetes</taxon>
        <taxon>Eurotiomycetidae</taxon>
        <taxon>Eurotiales</taxon>
        <taxon>Aspergillaceae</taxon>
        <taxon>Aspergillus</taxon>
    </lineage>
</organism>
<evidence type="ECO:0000256" key="4">
    <source>
        <dbReference type="ARBA" id="ARBA00022679"/>
    </source>
</evidence>
<dbReference type="SMART" id="SM00448">
    <property type="entry name" value="REC"/>
    <property type="match status" value="1"/>
</dbReference>
<feature type="domain" description="Response regulatory" evidence="9">
    <location>
        <begin position="1147"/>
        <end position="1269"/>
    </location>
</feature>
<dbReference type="PANTHER" id="PTHR43047:SF72">
    <property type="entry name" value="OSMOSENSING HISTIDINE PROTEIN KINASE SLN1"/>
    <property type="match status" value="1"/>
</dbReference>
<feature type="region of interest" description="Disordered" evidence="7">
    <location>
        <begin position="28"/>
        <end position="53"/>
    </location>
</feature>
<dbReference type="AlphaFoldDB" id="A0A7R8ARV5"/>
<dbReference type="GO" id="GO:0009927">
    <property type="term" value="F:histidine phosphotransfer kinase activity"/>
    <property type="evidence" value="ECO:0007669"/>
    <property type="project" value="TreeGrafter"/>
</dbReference>
<dbReference type="Proteomes" id="UP000654913">
    <property type="component" value="Chromosome 6"/>
</dbReference>
<dbReference type="InterPro" id="IPR001789">
    <property type="entry name" value="Sig_transdc_resp-reg_receiver"/>
</dbReference>
<dbReference type="Pfam" id="PF00512">
    <property type="entry name" value="HisKA"/>
    <property type="match status" value="1"/>
</dbReference>
<feature type="compositionally biased region" description="Polar residues" evidence="7">
    <location>
        <begin position="1077"/>
        <end position="1087"/>
    </location>
</feature>
<keyword evidence="5" id="KW-0418">Kinase</keyword>
<evidence type="ECO:0000313" key="10">
    <source>
        <dbReference type="EMBL" id="BCS27055.1"/>
    </source>
</evidence>
<name>A0A7R8ARV5_9EURO</name>
<dbReference type="GO" id="GO:0000155">
    <property type="term" value="F:phosphorelay sensor kinase activity"/>
    <property type="evidence" value="ECO:0007669"/>
    <property type="project" value="InterPro"/>
</dbReference>
<dbReference type="CDD" id="cd00082">
    <property type="entry name" value="HisKA"/>
    <property type="match status" value="1"/>
</dbReference>
<reference evidence="10" key="2">
    <citation type="submission" date="2021-02" db="EMBL/GenBank/DDBJ databases">
        <title>Aspergillus puulaauensis MK2 genome sequence.</title>
        <authorList>
            <person name="Futagami T."/>
            <person name="Mori K."/>
            <person name="Kadooka C."/>
            <person name="Tanaka T."/>
        </authorList>
    </citation>
    <scope>NUCLEOTIDE SEQUENCE</scope>
    <source>
        <strain evidence="10">MK2</strain>
    </source>
</reference>
<evidence type="ECO:0000256" key="6">
    <source>
        <dbReference type="PROSITE-ProRule" id="PRU00169"/>
    </source>
</evidence>
<feature type="compositionally biased region" description="Polar residues" evidence="7">
    <location>
        <begin position="278"/>
        <end position="291"/>
    </location>
</feature>
<dbReference type="Gene3D" id="3.30.450.40">
    <property type="match status" value="1"/>
</dbReference>
<feature type="compositionally biased region" description="Polar residues" evidence="7">
    <location>
        <begin position="1122"/>
        <end position="1137"/>
    </location>
</feature>
<dbReference type="KEGG" id="apuu:APUU_60103A"/>
<dbReference type="InterPro" id="IPR036097">
    <property type="entry name" value="HisK_dim/P_sf"/>
</dbReference>
<dbReference type="PRINTS" id="PR00344">
    <property type="entry name" value="BCTRLSENSOR"/>
</dbReference>
<dbReference type="PANTHER" id="PTHR43047">
    <property type="entry name" value="TWO-COMPONENT HISTIDINE PROTEIN KINASE"/>
    <property type="match status" value="1"/>
</dbReference>
<protein>
    <recommendedName>
        <fullName evidence="2">histidine kinase</fullName>
        <ecNumber evidence="2">2.7.13.3</ecNumber>
    </recommendedName>
</protein>
<dbReference type="PROSITE" id="PS50109">
    <property type="entry name" value="HIS_KIN"/>
    <property type="match status" value="1"/>
</dbReference>
<dbReference type="InterPro" id="IPR029016">
    <property type="entry name" value="GAF-like_dom_sf"/>
</dbReference>
<reference evidence="10" key="1">
    <citation type="submission" date="2021-01" db="EMBL/GenBank/DDBJ databases">
        <authorList>
            <consortium name="Aspergillus puulaauensis MK2 genome sequencing consortium"/>
            <person name="Kazuki M."/>
            <person name="Futagami T."/>
        </authorList>
    </citation>
    <scope>NUCLEOTIDE SEQUENCE</scope>
    <source>
        <strain evidence="10">MK2</strain>
    </source>
</reference>
<dbReference type="RefSeq" id="XP_041559249.1">
    <property type="nucleotide sequence ID" value="XM_041706910.1"/>
</dbReference>
<evidence type="ECO:0000256" key="2">
    <source>
        <dbReference type="ARBA" id="ARBA00012438"/>
    </source>
</evidence>
<evidence type="ECO:0000259" key="9">
    <source>
        <dbReference type="PROSITE" id="PS50110"/>
    </source>
</evidence>
<dbReference type="GeneID" id="64977060"/>
<evidence type="ECO:0000256" key="3">
    <source>
        <dbReference type="ARBA" id="ARBA00022553"/>
    </source>
</evidence>
<dbReference type="Pfam" id="PF02518">
    <property type="entry name" value="HATPase_c"/>
    <property type="match status" value="1"/>
</dbReference>
<evidence type="ECO:0000313" key="11">
    <source>
        <dbReference type="Proteomes" id="UP000654913"/>
    </source>
</evidence>
<feature type="compositionally biased region" description="Polar residues" evidence="7">
    <location>
        <begin position="1096"/>
        <end position="1107"/>
    </location>
</feature>
<proteinExistence type="predicted"/>
<dbReference type="SUPFAM" id="SSF52172">
    <property type="entry name" value="CheY-like"/>
    <property type="match status" value="1"/>
</dbReference>
<dbReference type="CDD" id="cd17546">
    <property type="entry name" value="REC_hyHK_CKI1_RcsC-like"/>
    <property type="match status" value="1"/>
</dbReference>
<comment type="catalytic activity">
    <reaction evidence="1">
        <text>ATP + protein L-histidine = ADP + protein N-phospho-L-histidine.</text>
        <dbReference type="EC" id="2.7.13.3"/>
    </reaction>
</comment>
<dbReference type="InterPro" id="IPR003594">
    <property type="entry name" value="HATPase_dom"/>
</dbReference>
<dbReference type="PROSITE" id="PS50110">
    <property type="entry name" value="RESPONSE_REGULATORY"/>
    <property type="match status" value="1"/>
</dbReference>
<dbReference type="SUPFAM" id="SSF55781">
    <property type="entry name" value="GAF domain-like"/>
    <property type="match status" value="1"/>
</dbReference>
<dbReference type="FunFam" id="3.30.450.40:FF:000083">
    <property type="entry name" value="Sensor histidine kinase/response regulator, putative (AFU_orthologue AFUA_4G00660)"/>
    <property type="match status" value="1"/>
</dbReference>
<feature type="compositionally biased region" description="Polar residues" evidence="7">
    <location>
        <begin position="352"/>
        <end position="362"/>
    </location>
</feature>
<gene>
    <name evidence="10" type="ORF">APUU_60103A</name>
</gene>
<keyword evidence="4" id="KW-0808">Transferase</keyword>
<dbReference type="Gene3D" id="3.30.565.10">
    <property type="entry name" value="Histidine kinase-like ATPase, C-terminal domain"/>
    <property type="match status" value="1"/>
</dbReference>
<dbReference type="InterPro" id="IPR004358">
    <property type="entry name" value="Sig_transdc_His_kin-like_C"/>
</dbReference>
<feature type="modified residue" description="4-aspartylphosphate" evidence="6">
    <location>
        <position position="1198"/>
    </location>
</feature>
<evidence type="ECO:0000256" key="5">
    <source>
        <dbReference type="ARBA" id="ARBA00022777"/>
    </source>
</evidence>
<dbReference type="InterPro" id="IPR005467">
    <property type="entry name" value="His_kinase_dom"/>
</dbReference>
<dbReference type="EMBL" id="AP024448">
    <property type="protein sequence ID" value="BCS27055.1"/>
    <property type="molecule type" value="Genomic_DNA"/>
</dbReference>
<dbReference type="Pfam" id="PF00072">
    <property type="entry name" value="Response_reg"/>
    <property type="match status" value="1"/>
</dbReference>
<evidence type="ECO:0000256" key="1">
    <source>
        <dbReference type="ARBA" id="ARBA00000085"/>
    </source>
</evidence>
<keyword evidence="11" id="KW-1185">Reference proteome</keyword>
<keyword evidence="3 6" id="KW-0597">Phosphoprotein</keyword>
<feature type="region of interest" description="Disordered" evidence="7">
    <location>
        <begin position="672"/>
        <end position="701"/>
    </location>
</feature>
<dbReference type="OrthoDB" id="303614at2759"/>
<sequence length="1269" mass="139622">MPRPVPSQTGLQNAAPFDIRERELYKYSPPHHPSAHTLQHVGRDTSTESVAQSSSDPILTALAQLGALRLNAQRALISLFGRHEQHVIAESTRTLCLQDNGDKNFCDELWVGSCTMAYDRSFCKSVLKPPPSAQTLGDGVIVVPDLSQDNEFKEHLNVTGYPDIRFLACSPIVSPKGIVIGSYTILDNKPHEPLGTDLVKFMTSIAATTMDYLRTTRSKAQHDRSERMIIGLGSFLEGKGSLRNSWLGATEDPQLPDQDKDHVEGHVNQEQQEKQVLDDTTQSLTESSAQSDLFLRPKNFDTPRNQKIHTRSEQSDFPVSLGLDTSKTDHPMSKSTNQRAPKASIAGGDTGIRQQSAKGSYTTRVKEAFSRAANLLRESVEVEAVVFFDANFGSNEDLMHNTKSDVENSGLESCSSSDEELNPRKAFTRFDRSTTKAYTPEEAPSNLCEILGFATSMTSSVNDQGTADSKIALSESFLRGLLRRYPQGKIFNYGENGSISSPDTSDGVFKSFTQPKKYKRTRRAILRQDAATLLQLAPDSRSIIFSPLWDSHKGTWYSGSLAWTRTPQRVFTSDNELSFMFTFGNSIMAEVHRLGARFSERAKSDLLAGLSHELRSPLHGIFGTVELLNDTIISALQQELVHTISSCAFTLLDSINQLLEYASINDVGPNSGTAKWSDGSGHNRPTGETLAGAGQDSQTENVDPRAYVELDVVVEDTIESVFAGYSFVDTPRSPVGGFTGASYGGKPTNTQGEEVKVILDIDHARNWKFSARPEPLRVVLMNIFGNALKFTQYGYIYVSLNATAITFQEDGEPTRSKVTVTVRDTGCGIEQEFLRNHLFSPFSQEDSMTTGNGLGLNIVRRIVSSLGGDIRVDSQKNLGTEVSITITLDHIPRQFSEPDTADSLKKYSTVRVVKDLLYKKTIGILGLGPSELDATLGLSLQRLCRNWLGMDVHLAVPSETQFPQCEFYIVSEKSLDMKNMQIKPIASATNQLSSPVIILCSSPRIARSMFVAARKRVETEVLEFISQPCGPRKLAKTLEICIKRQQRGIDGTDGRIERLSGTSQPPTPNVCERWSFLNVSNPENSGQPRIKVTGDSAPTSSQVSKNPPEQLRPREKIDKSRISTPVVGSTITDSGGTPQPQQSSSVSVLLVDDNNINLKILIAFMKKLKCDYTVAQNGQEALEVFQANASKIGVILMDISMPIMDGLEATRRIRDFEKELKTKRPVTIAALTGLAQADIQRDAFGSGMDLFLTKPVRMDSLVPIVKGTT</sequence>
<feature type="compositionally biased region" description="Basic and acidic residues" evidence="7">
    <location>
        <begin position="1111"/>
        <end position="1121"/>
    </location>
</feature>
<dbReference type="Gene3D" id="3.40.50.2300">
    <property type="match status" value="1"/>
</dbReference>
<dbReference type="Gene3D" id="1.10.287.130">
    <property type="match status" value="1"/>
</dbReference>
<dbReference type="SUPFAM" id="SSF47384">
    <property type="entry name" value="Homodimeric domain of signal transducing histidine kinase"/>
    <property type="match status" value="1"/>
</dbReference>
<feature type="region of interest" description="Disordered" evidence="7">
    <location>
        <begin position="272"/>
        <end position="362"/>
    </location>
</feature>
<evidence type="ECO:0000259" key="8">
    <source>
        <dbReference type="PROSITE" id="PS50109"/>
    </source>
</evidence>
<dbReference type="InterPro" id="IPR011006">
    <property type="entry name" value="CheY-like_superfamily"/>
</dbReference>
<feature type="region of interest" description="Disordered" evidence="7">
    <location>
        <begin position="1052"/>
        <end position="1144"/>
    </location>
</feature>
<dbReference type="InterPro" id="IPR036890">
    <property type="entry name" value="HATPase_C_sf"/>
</dbReference>
<dbReference type="EC" id="2.7.13.3" evidence="2"/>
<accession>A0A7R8ARV5</accession>
<dbReference type="GO" id="GO:0005886">
    <property type="term" value="C:plasma membrane"/>
    <property type="evidence" value="ECO:0007669"/>
    <property type="project" value="TreeGrafter"/>
</dbReference>
<evidence type="ECO:0000256" key="7">
    <source>
        <dbReference type="SAM" id="MobiDB-lite"/>
    </source>
</evidence>
<dbReference type="InterPro" id="IPR003661">
    <property type="entry name" value="HisK_dim/P_dom"/>
</dbReference>
<dbReference type="SMART" id="SM00388">
    <property type="entry name" value="HisKA"/>
    <property type="match status" value="1"/>
</dbReference>
<feature type="domain" description="Histidine kinase" evidence="8">
    <location>
        <begin position="609"/>
        <end position="890"/>
    </location>
</feature>
<dbReference type="SMART" id="SM00387">
    <property type="entry name" value="HATPase_c"/>
    <property type="match status" value="1"/>
</dbReference>
<dbReference type="SUPFAM" id="SSF55874">
    <property type="entry name" value="ATPase domain of HSP90 chaperone/DNA topoisomerase II/histidine kinase"/>
    <property type="match status" value="1"/>
</dbReference>